<comment type="caution">
    <text evidence="3">The sequence shown here is derived from an EMBL/GenBank/DDBJ whole genome shotgun (WGS) entry which is preliminary data.</text>
</comment>
<protein>
    <recommendedName>
        <fullName evidence="5">RRM domain-containing protein</fullName>
    </recommendedName>
</protein>
<proteinExistence type="predicted"/>
<evidence type="ECO:0000313" key="4">
    <source>
        <dbReference type="Proteomes" id="UP000036987"/>
    </source>
</evidence>
<dbReference type="InterPro" id="IPR035979">
    <property type="entry name" value="RBD_domain_sf"/>
</dbReference>
<feature type="region of interest" description="Disordered" evidence="2">
    <location>
        <begin position="1"/>
        <end position="34"/>
    </location>
</feature>
<dbReference type="AlphaFoldDB" id="A0A0K9NXU4"/>
<reference evidence="4" key="1">
    <citation type="journal article" date="2016" name="Nature">
        <title>The genome of the seagrass Zostera marina reveals angiosperm adaptation to the sea.</title>
        <authorList>
            <person name="Olsen J.L."/>
            <person name="Rouze P."/>
            <person name="Verhelst B."/>
            <person name="Lin Y.-C."/>
            <person name="Bayer T."/>
            <person name="Collen J."/>
            <person name="Dattolo E."/>
            <person name="De Paoli E."/>
            <person name="Dittami S."/>
            <person name="Maumus F."/>
            <person name="Michel G."/>
            <person name="Kersting A."/>
            <person name="Lauritano C."/>
            <person name="Lohaus R."/>
            <person name="Toepel M."/>
            <person name="Tonon T."/>
            <person name="Vanneste K."/>
            <person name="Amirebrahimi M."/>
            <person name="Brakel J."/>
            <person name="Bostroem C."/>
            <person name="Chovatia M."/>
            <person name="Grimwood J."/>
            <person name="Jenkins J.W."/>
            <person name="Jueterbock A."/>
            <person name="Mraz A."/>
            <person name="Stam W.T."/>
            <person name="Tice H."/>
            <person name="Bornberg-Bauer E."/>
            <person name="Green P.J."/>
            <person name="Pearson G.A."/>
            <person name="Procaccini G."/>
            <person name="Duarte C.M."/>
            <person name="Schmutz J."/>
            <person name="Reusch T.B.H."/>
            <person name="Van de Peer Y."/>
        </authorList>
    </citation>
    <scope>NUCLEOTIDE SEQUENCE [LARGE SCALE GENOMIC DNA]</scope>
    <source>
        <strain evidence="4">cv. Finnish</strain>
    </source>
</reference>
<gene>
    <name evidence="3" type="ORF">ZOSMA_51G00020</name>
</gene>
<name>A0A0K9NXU4_ZOSMR</name>
<evidence type="ECO:0008006" key="5">
    <source>
        <dbReference type="Google" id="ProtNLM"/>
    </source>
</evidence>
<organism evidence="3 4">
    <name type="scientific">Zostera marina</name>
    <name type="common">Eelgrass</name>
    <dbReference type="NCBI Taxonomy" id="29655"/>
    <lineage>
        <taxon>Eukaryota</taxon>
        <taxon>Viridiplantae</taxon>
        <taxon>Streptophyta</taxon>
        <taxon>Embryophyta</taxon>
        <taxon>Tracheophyta</taxon>
        <taxon>Spermatophyta</taxon>
        <taxon>Magnoliopsida</taxon>
        <taxon>Liliopsida</taxon>
        <taxon>Zosteraceae</taxon>
        <taxon>Zostera</taxon>
    </lineage>
</organism>
<evidence type="ECO:0000256" key="2">
    <source>
        <dbReference type="SAM" id="MobiDB-lite"/>
    </source>
</evidence>
<keyword evidence="4" id="KW-1185">Reference proteome</keyword>
<dbReference type="Proteomes" id="UP000036987">
    <property type="component" value="Unassembled WGS sequence"/>
</dbReference>
<dbReference type="GO" id="GO:0003723">
    <property type="term" value="F:RNA binding"/>
    <property type="evidence" value="ECO:0007669"/>
    <property type="project" value="UniProtKB-KW"/>
</dbReference>
<feature type="compositionally biased region" description="Polar residues" evidence="2">
    <location>
        <begin position="1"/>
        <end position="15"/>
    </location>
</feature>
<dbReference type="STRING" id="29655.A0A0K9NXU4"/>
<dbReference type="Gene3D" id="3.30.70.330">
    <property type="match status" value="1"/>
</dbReference>
<evidence type="ECO:0000313" key="3">
    <source>
        <dbReference type="EMBL" id="KMZ61513.1"/>
    </source>
</evidence>
<keyword evidence="1" id="KW-0694">RNA-binding</keyword>
<evidence type="ECO:0000256" key="1">
    <source>
        <dbReference type="ARBA" id="ARBA00022884"/>
    </source>
</evidence>
<dbReference type="InterPro" id="IPR012677">
    <property type="entry name" value="Nucleotide-bd_a/b_plait_sf"/>
</dbReference>
<sequence>MEGNHNPQQPELSSQNPPPHEPPPNPHSLPCDSHFHVQEEMRTLFIAGLPGDVKHREIYNLFRTFPGYQSC</sequence>
<dbReference type="SUPFAM" id="SSF54928">
    <property type="entry name" value="RNA-binding domain, RBD"/>
    <property type="match status" value="1"/>
</dbReference>
<accession>A0A0K9NXU4</accession>
<dbReference type="EMBL" id="LFYR01001470">
    <property type="protein sequence ID" value="KMZ61513.1"/>
    <property type="molecule type" value="Genomic_DNA"/>
</dbReference>
<feature type="compositionally biased region" description="Pro residues" evidence="2">
    <location>
        <begin position="16"/>
        <end position="27"/>
    </location>
</feature>
<dbReference type="PANTHER" id="PTHR10501">
    <property type="entry name" value="U1 SMALL NUCLEAR RIBONUCLEOPROTEIN A/U2 SMALL NUCLEAR RIBONUCLEOPROTEIN B"/>
    <property type="match status" value="1"/>
</dbReference>
<dbReference type="OrthoDB" id="431169at2759"/>